<sequence length="136" mass="15326">MECSTLIIHLYFYSLLPRLRSLQITDSQILFFPTERNGSNTHVGDKPLTSSLLPITNNLVCTSNSSVSLSCKQPIGQGKEEGEREKILYYRHRLGQHFQIQGIGTAEDSLVSLCSFSRNHILDAWVGRRGLSMDLE</sequence>
<geneLocation type="mitochondrion" evidence="1"/>
<accession>A0A1Y0B4F1</accession>
<reference evidence="1" key="1">
    <citation type="submission" date="2017-03" db="EMBL/GenBank/DDBJ databases">
        <title>The mitochondrial genome of the carnivorous plant Utricularia reniformis (Lentibulariaceae): structure, comparative analysis and evolutionary landmarks.</title>
        <authorList>
            <person name="Silva S.R."/>
            <person name="Alvarenga D.O."/>
            <person name="Michael T.P."/>
            <person name="Miranda V.F.O."/>
            <person name="Varani A.M."/>
        </authorList>
    </citation>
    <scope>NUCLEOTIDE SEQUENCE</scope>
</reference>
<gene>
    <name evidence="1" type="ORF">AEK19_MT2116</name>
</gene>
<protein>
    <submittedName>
        <fullName evidence="1">Uncharacterized protein</fullName>
    </submittedName>
</protein>
<dbReference type="EMBL" id="KY774314">
    <property type="protein sequence ID" value="ART32268.1"/>
    <property type="molecule type" value="Genomic_DNA"/>
</dbReference>
<evidence type="ECO:0000313" key="1">
    <source>
        <dbReference type="EMBL" id="ART32268.1"/>
    </source>
</evidence>
<name>A0A1Y0B4F1_9LAMI</name>
<organism evidence="1">
    <name type="scientific">Utricularia reniformis</name>
    <dbReference type="NCBI Taxonomy" id="192314"/>
    <lineage>
        <taxon>Eukaryota</taxon>
        <taxon>Viridiplantae</taxon>
        <taxon>Streptophyta</taxon>
        <taxon>Embryophyta</taxon>
        <taxon>Tracheophyta</taxon>
        <taxon>Spermatophyta</taxon>
        <taxon>Magnoliopsida</taxon>
        <taxon>eudicotyledons</taxon>
        <taxon>Gunneridae</taxon>
        <taxon>Pentapetalae</taxon>
        <taxon>asterids</taxon>
        <taxon>lamiids</taxon>
        <taxon>Lamiales</taxon>
        <taxon>Lentibulariaceae</taxon>
        <taxon>Utricularia</taxon>
    </lineage>
</organism>
<dbReference type="AlphaFoldDB" id="A0A1Y0B4F1"/>
<keyword evidence="1" id="KW-0496">Mitochondrion</keyword>
<proteinExistence type="predicted"/>